<organism evidence="6 7">
    <name type="scientific">Nocardia rhizosphaerae</name>
    <dbReference type="NCBI Taxonomy" id="1691571"/>
    <lineage>
        <taxon>Bacteria</taxon>
        <taxon>Bacillati</taxon>
        <taxon>Actinomycetota</taxon>
        <taxon>Actinomycetes</taxon>
        <taxon>Mycobacteriales</taxon>
        <taxon>Nocardiaceae</taxon>
        <taxon>Nocardia</taxon>
    </lineage>
</organism>
<keyword evidence="1" id="KW-0805">Transcription regulation</keyword>
<evidence type="ECO:0000256" key="1">
    <source>
        <dbReference type="ARBA" id="ARBA00023015"/>
    </source>
</evidence>
<name>A0ABV8L126_9NOCA</name>
<dbReference type="EMBL" id="JBHSBA010000003">
    <property type="protein sequence ID" value="MFC4124019.1"/>
    <property type="molecule type" value="Genomic_DNA"/>
</dbReference>
<dbReference type="PANTHER" id="PTHR30055">
    <property type="entry name" value="HTH-TYPE TRANSCRIPTIONAL REGULATOR RUTR"/>
    <property type="match status" value="1"/>
</dbReference>
<evidence type="ECO:0000259" key="5">
    <source>
        <dbReference type="PROSITE" id="PS50977"/>
    </source>
</evidence>
<keyword evidence="3" id="KW-0804">Transcription</keyword>
<comment type="caution">
    <text evidence="6">The sequence shown here is derived from an EMBL/GenBank/DDBJ whole genome shotgun (WGS) entry which is preliminary data.</text>
</comment>
<accession>A0ABV8L126</accession>
<protein>
    <submittedName>
        <fullName evidence="6">TetR/AcrR family transcriptional regulator</fullName>
    </submittedName>
</protein>
<dbReference type="InterPro" id="IPR009057">
    <property type="entry name" value="Homeodomain-like_sf"/>
</dbReference>
<dbReference type="PRINTS" id="PR00455">
    <property type="entry name" value="HTHTETR"/>
</dbReference>
<dbReference type="PROSITE" id="PS50977">
    <property type="entry name" value="HTH_TETR_2"/>
    <property type="match status" value="1"/>
</dbReference>
<dbReference type="SUPFAM" id="SSF46689">
    <property type="entry name" value="Homeodomain-like"/>
    <property type="match status" value="1"/>
</dbReference>
<reference evidence="7" key="1">
    <citation type="journal article" date="2019" name="Int. J. Syst. Evol. Microbiol.">
        <title>The Global Catalogue of Microorganisms (GCM) 10K type strain sequencing project: providing services to taxonomists for standard genome sequencing and annotation.</title>
        <authorList>
            <consortium name="The Broad Institute Genomics Platform"/>
            <consortium name="The Broad Institute Genome Sequencing Center for Infectious Disease"/>
            <person name="Wu L."/>
            <person name="Ma J."/>
        </authorList>
    </citation>
    <scope>NUCLEOTIDE SEQUENCE [LARGE SCALE GENOMIC DNA]</scope>
    <source>
        <strain evidence="7">CGMCC 4.7204</strain>
    </source>
</reference>
<dbReference type="InterPro" id="IPR001647">
    <property type="entry name" value="HTH_TetR"/>
</dbReference>
<evidence type="ECO:0000256" key="2">
    <source>
        <dbReference type="ARBA" id="ARBA00023125"/>
    </source>
</evidence>
<keyword evidence="7" id="KW-1185">Reference proteome</keyword>
<evidence type="ECO:0000313" key="7">
    <source>
        <dbReference type="Proteomes" id="UP001595767"/>
    </source>
</evidence>
<dbReference type="Gene3D" id="1.10.357.10">
    <property type="entry name" value="Tetracycline Repressor, domain 2"/>
    <property type="match status" value="1"/>
</dbReference>
<proteinExistence type="predicted"/>
<dbReference type="InterPro" id="IPR050109">
    <property type="entry name" value="HTH-type_TetR-like_transc_reg"/>
</dbReference>
<dbReference type="Pfam" id="PF00440">
    <property type="entry name" value="TetR_N"/>
    <property type="match status" value="1"/>
</dbReference>
<feature type="DNA-binding region" description="H-T-H motif" evidence="4">
    <location>
        <begin position="48"/>
        <end position="67"/>
    </location>
</feature>
<dbReference type="RefSeq" id="WP_378545380.1">
    <property type="nucleotide sequence ID" value="NZ_JBHSBA010000003.1"/>
</dbReference>
<evidence type="ECO:0000256" key="4">
    <source>
        <dbReference type="PROSITE-ProRule" id="PRU00335"/>
    </source>
</evidence>
<evidence type="ECO:0000256" key="3">
    <source>
        <dbReference type="ARBA" id="ARBA00023163"/>
    </source>
</evidence>
<dbReference type="PANTHER" id="PTHR30055:SF234">
    <property type="entry name" value="HTH-TYPE TRANSCRIPTIONAL REGULATOR BETI"/>
    <property type="match status" value="1"/>
</dbReference>
<sequence>MSDSASTLRQLPRGRHHLSREEVVASQRERILVALGEAMTERGYVGTPVAAVLKRAGVSRETFYELFRSKEDCFAAAFDRASGLLAARLQGVIAETVDADAFTRMDRILTAYFDHMIDDPASARLFLVEVYAVGTSAIAARMELQSRFVAVVAAMLGAETAEQQFACATLAAAIGAMVTGKIAGDDLAGLRALKEPLIDLARRSGTVYGNAFGGVDPSSGALESRP</sequence>
<dbReference type="Gene3D" id="1.10.10.60">
    <property type="entry name" value="Homeodomain-like"/>
    <property type="match status" value="1"/>
</dbReference>
<evidence type="ECO:0000313" key="6">
    <source>
        <dbReference type="EMBL" id="MFC4124019.1"/>
    </source>
</evidence>
<keyword evidence="2 4" id="KW-0238">DNA-binding</keyword>
<dbReference type="Proteomes" id="UP001595767">
    <property type="component" value="Unassembled WGS sequence"/>
</dbReference>
<gene>
    <name evidence="6" type="ORF">ACFOW8_03640</name>
</gene>
<feature type="domain" description="HTH tetR-type" evidence="5">
    <location>
        <begin position="25"/>
        <end position="85"/>
    </location>
</feature>